<accession>A0A939NSH4</accession>
<dbReference type="EMBL" id="JAGETO010000063">
    <property type="protein sequence ID" value="MBO2029389.1"/>
    <property type="molecule type" value="Genomic_DNA"/>
</dbReference>
<organism evidence="1 2">
    <name type="scientific">Klebsiella pneumoniae</name>
    <dbReference type="NCBI Taxonomy" id="573"/>
    <lineage>
        <taxon>Bacteria</taxon>
        <taxon>Pseudomonadati</taxon>
        <taxon>Pseudomonadota</taxon>
        <taxon>Gammaproteobacteria</taxon>
        <taxon>Enterobacterales</taxon>
        <taxon>Enterobacteriaceae</taxon>
        <taxon>Klebsiella/Raoultella group</taxon>
        <taxon>Klebsiella</taxon>
        <taxon>Klebsiella pneumoniae complex</taxon>
    </lineage>
</organism>
<protein>
    <submittedName>
        <fullName evidence="1">Uncharacterized protein</fullName>
    </submittedName>
</protein>
<sequence length="51" mass="5597">MVLEFCNACAPADRARQAQPEGYFMLQYSAEKVTDQLQKSITVTDLSAEGA</sequence>
<evidence type="ECO:0000313" key="1">
    <source>
        <dbReference type="EMBL" id="MBO2029389.1"/>
    </source>
</evidence>
<comment type="caution">
    <text evidence="1">The sequence shown here is derived from an EMBL/GenBank/DDBJ whole genome shotgun (WGS) entry which is preliminary data.</text>
</comment>
<name>A0A939NSH4_KLEPN</name>
<dbReference type="Proteomes" id="UP000664620">
    <property type="component" value="Unassembled WGS sequence"/>
</dbReference>
<evidence type="ECO:0000313" key="2">
    <source>
        <dbReference type="Proteomes" id="UP000664620"/>
    </source>
</evidence>
<dbReference type="AlphaFoldDB" id="A0A939NSH4"/>
<gene>
    <name evidence="1" type="ORF">J4734_16895</name>
</gene>
<proteinExistence type="predicted"/>
<reference evidence="1" key="1">
    <citation type="submission" date="2021-03" db="EMBL/GenBank/DDBJ databases">
        <title>Molecular epidemiology and mechanisms of colistin and carbapenem resistance in Enterobacteriaceae from clinical isolates, the environment and porcine samples in Pretoria, South Africa.</title>
        <authorList>
            <person name="Bogoshi D."/>
            <person name="Mbelle N.M."/>
            <person name="Naidoo V."/>
            <person name="Osei Sekyere J."/>
        </authorList>
    </citation>
    <scope>NUCLEOTIDE SEQUENCE</scope>
    <source>
        <strain evidence="1">C034</strain>
    </source>
</reference>